<feature type="region of interest" description="Disordered" evidence="1">
    <location>
        <begin position="279"/>
        <end position="307"/>
    </location>
</feature>
<feature type="compositionally biased region" description="Polar residues" evidence="1">
    <location>
        <begin position="1243"/>
        <end position="1257"/>
    </location>
</feature>
<feature type="region of interest" description="Disordered" evidence="1">
    <location>
        <begin position="657"/>
        <end position="736"/>
    </location>
</feature>
<feature type="region of interest" description="Disordered" evidence="1">
    <location>
        <begin position="67"/>
        <end position="86"/>
    </location>
</feature>
<feature type="region of interest" description="Disordered" evidence="1">
    <location>
        <begin position="976"/>
        <end position="1001"/>
    </location>
</feature>
<protein>
    <submittedName>
        <fullName evidence="2">Uncharacterized protein</fullName>
    </submittedName>
</protein>
<sequence length="1572" mass="178363">MSEVTRDEVRRKVTSVGNSWIVCKSKSHPGHVYYFNSLTGEAAWNLSDAEIEKAKHHTKNLECIPGAKPTKCPEPKDKPPSSLLNNFKPPHTLLNEPLIINKVTEQQSSVFNYSNFGNSNATLCTNLSQAAGVLQDTQINNPTSINPVQLMPFNNPIGTYSLNSTTSIYNPKVWDVPQAQQIFVAPTMAPLLNQNASAVNVAFNNISQAMPGLFFNNIENVSHIKQGVITRESRTYYPRENNYGSRVHRGISKKSAFSNSNKNDLRQKIAIRKRFHGKHSNFSEGLGNRSNNSNARKPETSSHTDIPNDIEIDSVDVTDGIMKERLETHLHETPSKINVMPLKCLAAPDANLDAWYILVDLGVLLNEFKFLTMLTDSDEKCHLMVPKRVMEELKTYVTCTENIQARRILRFLSQQIEIGYAYMADEPSNVEGDDMADVILKTCEELLDNKYHVILICDDNEVLTRASSNIHMFSTDEIKNLLLDNSNKQTELSVPVKKTFSVNELLNKIKITVPNNTSQITETTSSGADTEDKPVLHINGREIQKQNEIQEVQKQNNIKEIHNRKPNNIKEIHNRKPNNKKEEKKAEECPTEKHTVDACIQTDFDDISTCSRASNMVEHQTQNVDSKIPQNTKEIAKTLPEPLLSNISEKKREIKLKRSTSHQAPNLESEKKQFKWRRRRNTAPPPVEQKSSQSDEKPNEEKIESPRKNTQDVIQIDITSDRDPTRGNAENTILDESFGSRESSIYTDVRNSTTKENITIEETSTSGIISNSDSNVDAEINNSYLTKSPQKTFNGQSPRKPMYEVDSISMEEYLKMKCDEWVSRFIQIMEEVLSQVLEQDPPFIHKDMPPPWTLHEATQCVALKFSTQQDIKDAANKLSSMLFNVSDVKGKITMNMTPYQYMQMYSYGVHLLAAIKRVTSSCEDIQIAVESLNKLLHDIRNPNLDGSTNDTFNDNIHDNMSSNAVSVYSDVQDNNDGSSLLGQEALQPDSVEPKKRKSSETDLPTAVKFIRKININSSFFKNLSHHKINSVNNNVVGVSNSSKPDLQSLEEERSNKAHSVDINNMQTANEASGKTIEKPNNQPSIVRKFTICPELEAKMQSSINIGHYDEEDYDDDYGEYLTEEYCSEDDNYSLQHNDEISSKTNGIVDTNKKLIPANLEVDPLIAEENTKKFKYMMCMLLQEIKKALCEVRILCDQCYKELEKSEQSSELKCELQKMVERAHLHIIRLCRSLESMLDHETNPTENVQDNNDGSSLLGQEALQPDSVEPKKRKSSETDLPTAVKFIRKININSSFFKNLSHHKINSVNNNVVGVSNSSKPDLQSLEEERSNKAHSVDINNMQTANEASGKTIEKPNNQPSIVRKFTICPELEAKMQSSINIGHYDEEDYDDDYGEYLTEEYCSEDDNYSLQHNDEISSKTNGIVDTNKKLIPANLEVDPLIAEENTKKFKYMMCMLLQEIKKALCEVRILCDQCYKELEKSEQSSELKCELQKMVERAHLHIIRLCRSLESMLDHETNPTESMCKLLKQADINISHVDAGLLYEYRLSVAKCKNHANEFLNSIQNIISGFKT</sequence>
<feature type="region of interest" description="Disordered" evidence="1">
    <location>
        <begin position="1241"/>
        <end position="1277"/>
    </location>
</feature>
<feature type="region of interest" description="Disordered" evidence="1">
    <location>
        <begin position="570"/>
        <end position="591"/>
    </location>
</feature>
<accession>A0A2A4JUY5</accession>
<feature type="compositionally biased region" description="Basic and acidic residues" evidence="1">
    <location>
        <begin position="1050"/>
        <end position="1059"/>
    </location>
</feature>
<dbReference type="EMBL" id="NWSH01000532">
    <property type="protein sequence ID" value="PCG75847.1"/>
    <property type="molecule type" value="Genomic_DNA"/>
</dbReference>
<organism evidence="2">
    <name type="scientific">Heliothis virescens</name>
    <name type="common">Tobacco budworm moth</name>
    <dbReference type="NCBI Taxonomy" id="7102"/>
    <lineage>
        <taxon>Eukaryota</taxon>
        <taxon>Metazoa</taxon>
        <taxon>Ecdysozoa</taxon>
        <taxon>Arthropoda</taxon>
        <taxon>Hexapoda</taxon>
        <taxon>Insecta</taxon>
        <taxon>Pterygota</taxon>
        <taxon>Neoptera</taxon>
        <taxon>Endopterygota</taxon>
        <taxon>Lepidoptera</taxon>
        <taxon>Glossata</taxon>
        <taxon>Ditrysia</taxon>
        <taxon>Noctuoidea</taxon>
        <taxon>Noctuidae</taxon>
        <taxon>Heliothinae</taxon>
        <taxon>Heliothis</taxon>
    </lineage>
</organism>
<feature type="compositionally biased region" description="Polar residues" evidence="1">
    <location>
        <begin position="280"/>
        <end position="295"/>
    </location>
</feature>
<gene>
    <name evidence="2" type="ORF">B5V51_10891</name>
</gene>
<evidence type="ECO:0000256" key="1">
    <source>
        <dbReference type="SAM" id="MobiDB-lite"/>
    </source>
</evidence>
<proteinExistence type="predicted"/>
<name>A0A2A4JUY5_HELVI</name>
<feature type="compositionally biased region" description="Basic and acidic residues" evidence="1">
    <location>
        <begin position="693"/>
        <end position="710"/>
    </location>
</feature>
<evidence type="ECO:0000313" key="2">
    <source>
        <dbReference type="EMBL" id="PCG75847.1"/>
    </source>
</evidence>
<comment type="caution">
    <text evidence="2">The sequence shown here is derived from an EMBL/GenBank/DDBJ whole genome shotgun (WGS) entry which is preliminary data.</text>
</comment>
<feature type="region of interest" description="Disordered" evidence="1">
    <location>
        <begin position="1040"/>
        <end position="1061"/>
    </location>
</feature>
<reference evidence="2" key="1">
    <citation type="submission" date="2017-09" db="EMBL/GenBank/DDBJ databases">
        <title>Contemporary evolution of a Lepidopteran species, Heliothis virescens, in response to modern agricultural practices.</title>
        <authorList>
            <person name="Fritz M.L."/>
            <person name="Deyonke A.M."/>
            <person name="Papanicolaou A."/>
            <person name="Micinski S."/>
            <person name="Westbrook J."/>
            <person name="Gould F."/>
        </authorList>
    </citation>
    <scope>NUCLEOTIDE SEQUENCE [LARGE SCALE GENOMIC DNA]</scope>
    <source>
        <strain evidence="2">HvINT-</strain>
        <tissue evidence="2">Whole body</tissue>
    </source>
</reference>